<dbReference type="PROSITE" id="PS00097">
    <property type="entry name" value="CARBAMOYLTRANSFERASE"/>
    <property type="match status" value="1"/>
</dbReference>
<dbReference type="KEGG" id="iag:Igag_1400"/>
<dbReference type="FunFam" id="3.40.50.1370:FF:000002">
    <property type="entry name" value="Aspartate carbamoyltransferase 2"/>
    <property type="match status" value="1"/>
</dbReference>
<evidence type="ECO:0000313" key="11">
    <source>
        <dbReference type="Proteomes" id="UP000001304"/>
    </source>
</evidence>
<dbReference type="PANTHER" id="PTHR45753">
    <property type="entry name" value="ORNITHINE CARBAMOYLTRANSFERASE, MITOCHONDRIAL"/>
    <property type="match status" value="1"/>
</dbReference>
<dbReference type="GO" id="GO:0006207">
    <property type="term" value="P:'de novo' pyrimidine nucleobase biosynthetic process"/>
    <property type="evidence" value="ECO:0007669"/>
    <property type="project" value="InterPro"/>
</dbReference>
<dbReference type="GO" id="GO:0006520">
    <property type="term" value="P:amino acid metabolic process"/>
    <property type="evidence" value="ECO:0007669"/>
    <property type="project" value="InterPro"/>
</dbReference>
<evidence type="ECO:0000259" key="9">
    <source>
        <dbReference type="Pfam" id="PF02729"/>
    </source>
</evidence>
<evidence type="ECO:0000256" key="1">
    <source>
        <dbReference type="ARBA" id="ARBA00004852"/>
    </source>
</evidence>
<dbReference type="EC" id="2.1.3.2" evidence="7"/>
<comment type="subunit">
    <text evidence="7">Heterooligomer of catalytic and regulatory chains.</text>
</comment>
<comment type="pathway">
    <text evidence="1 7">Pyrimidine metabolism; UMP biosynthesis via de novo pathway; (S)-dihydroorotate from bicarbonate: step 2/3.</text>
</comment>
<dbReference type="GO" id="GO:0004070">
    <property type="term" value="F:aspartate carbamoyltransferase activity"/>
    <property type="evidence" value="ECO:0007669"/>
    <property type="project" value="UniProtKB-UniRule"/>
</dbReference>
<dbReference type="NCBIfam" id="NF002032">
    <property type="entry name" value="PRK00856.1"/>
    <property type="match status" value="1"/>
</dbReference>
<comment type="similarity">
    <text evidence="2 7">Belongs to the aspartate/ornithine carbamoyltransferase superfamily. ATCase family.</text>
</comment>
<feature type="binding site" evidence="7">
    <location>
        <position position="270"/>
    </location>
    <ligand>
        <name>carbamoyl phosphate</name>
        <dbReference type="ChEBI" id="CHEBI:58228"/>
    </ligand>
</feature>
<name>E0SQE7_IGNAA</name>
<evidence type="ECO:0000256" key="2">
    <source>
        <dbReference type="ARBA" id="ARBA00008896"/>
    </source>
</evidence>
<dbReference type="SUPFAM" id="SSF53671">
    <property type="entry name" value="Aspartate/ornithine carbamoyltransferase"/>
    <property type="match status" value="1"/>
</dbReference>
<dbReference type="InterPro" id="IPR006131">
    <property type="entry name" value="Asp_carbamoyltransf_Asp/Orn-bd"/>
</dbReference>
<proteinExistence type="inferred from homology"/>
<feature type="domain" description="Aspartate/ornithine carbamoyltransferase Asp/Orn-binding" evidence="8">
    <location>
        <begin position="156"/>
        <end position="306"/>
    </location>
</feature>
<feature type="binding site" evidence="7">
    <location>
        <position position="136"/>
    </location>
    <ligand>
        <name>carbamoyl phosphate</name>
        <dbReference type="ChEBI" id="CHEBI:58228"/>
    </ligand>
</feature>
<gene>
    <name evidence="7" type="primary">pyrB</name>
    <name evidence="10" type="ordered locus">Igag_1400</name>
</gene>
<dbReference type="InterPro" id="IPR036901">
    <property type="entry name" value="Asp/Orn_carbamoylTrfase_sf"/>
</dbReference>
<keyword evidence="11" id="KW-1185">Reference proteome</keyword>
<evidence type="ECO:0000256" key="7">
    <source>
        <dbReference type="HAMAP-Rule" id="MF_00001"/>
    </source>
</evidence>
<protein>
    <recommendedName>
        <fullName evidence="7">Aspartate carbamoyltransferase</fullName>
        <ecNumber evidence="7">2.1.3.2</ecNumber>
    </recommendedName>
    <alternativeName>
        <fullName evidence="7">Aspartate transcarbamylase</fullName>
        <shortName evidence="7">ATCase</shortName>
    </alternativeName>
</protein>
<feature type="domain" description="Aspartate/ornithine carbamoyltransferase carbamoyl-P binding" evidence="9">
    <location>
        <begin position="9"/>
        <end position="148"/>
    </location>
</feature>
<dbReference type="InterPro" id="IPR002082">
    <property type="entry name" value="Asp_carbamoyltransf"/>
</dbReference>
<feature type="binding site" evidence="7">
    <location>
        <position position="58"/>
    </location>
    <ligand>
        <name>carbamoyl phosphate</name>
        <dbReference type="ChEBI" id="CHEBI:58228"/>
    </ligand>
</feature>
<dbReference type="GO" id="GO:0044205">
    <property type="term" value="P:'de novo' UMP biosynthetic process"/>
    <property type="evidence" value="ECO:0007669"/>
    <property type="project" value="UniProtKB-UniRule"/>
</dbReference>
<keyword evidence="4 7" id="KW-0665">Pyrimidine biosynthesis</keyword>
<comment type="catalytic activity">
    <reaction evidence="6 7">
        <text>carbamoyl phosphate + L-aspartate = N-carbamoyl-L-aspartate + phosphate + H(+)</text>
        <dbReference type="Rhea" id="RHEA:20013"/>
        <dbReference type="ChEBI" id="CHEBI:15378"/>
        <dbReference type="ChEBI" id="CHEBI:29991"/>
        <dbReference type="ChEBI" id="CHEBI:32814"/>
        <dbReference type="ChEBI" id="CHEBI:43474"/>
        <dbReference type="ChEBI" id="CHEBI:58228"/>
        <dbReference type="EC" id="2.1.3.2"/>
    </reaction>
</comment>
<feature type="binding site" evidence="7">
    <location>
        <position position="139"/>
    </location>
    <ligand>
        <name>carbamoyl phosphate</name>
        <dbReference type="ChEBI" id="CHEBI:58228"/>
    </ligand>
</feature>
<dbReference type="GO" id="GO:0016597">
    <property type="term" value="F:amino acid binding"/>
    <property type="evidence" value="ECO:0007669"/>
    <property type="project" value="InterPro"/>
</dbReference>
<keyword evidence="3 7" id="KW-0808">Transferase</keyword>
<feature type="binding site" evidence="7">
    <location>
        <position position="108"/>
    </location>
    <ligand>
        <name>carbamoyl phosphate</name>
        <dbReference type="ChEBI" id="CHEBI:58228"/>
    </ligand>
</feature>
<feature type="binding site" evidence="7">
    <location>
        <position position="59"/>
    </location>
    <ligand>
        <name>carbamoyl phosphate</name>
        <dbReference type="ChEBI" id="CHEBI:58228"/>
    </ligand>
</feature>
<evidence type="ECO:0000313" key="10">
    <source>
        <dbReference type="EMBL" id="ADM28203.1"/>
    </source>
</evidence>
<accession>E0SQE7</accession>
<reference evidence="10 11" key="1">
    <citation type="journal article" date="2010" name="Stand. Genomic Sci.">
        <title>Complete genome sequence of Ignisphaera aggregans type strain (AQ1.S1).</title>
        <authorList>
            <person name="Goker M."/>
            <person name="Held B."/>
            <person name="Lapidus A."/>
            <person name="Nolan M."/>
            <person name="Spring S."/>
            <person name="Yasawong M."/>
            <person name="Lucas S."/>
            <person name="Glavina Del Rio T."/>
            <person name="Tice H."/>
            <person name="Cheng J.F."/>
            <person name="Goodwin L."/>
            <person name="Tapia R."/>
            <person name="Pitluck S."/>
            <person name="Liolios K."/>
            <person name="Ivanova N."/>
            <person name="Mavromatis K."/>
            <person name="Mikhailova N."/>
            <person name="Pati A."/>
            <person name="Chen A."/>
            <person name="Palaniappan K."/>
            <person name="Brambilla E."/>
            <person name="Land M."/>
            <person name="Hauser L."/>
            <person name="Chang Y.J."/>
            <person name="Jeffries C.D."/>
            <person name="Brettin T."/>
            <person name="Detter J.C."/>
            <person name="Han C."/>
            <person name="Rohde M."/>
            <person name="Sikorski J."/>
            <person name="Woyke T."/>
            <person name="Bristow J."/>
            <person name="Eisen J.A."/>
            <person name="Markowitz V."/>
            <person name="Hugenholtz P."/>
            <person name="Kyrpides N.C."/>
            <person name="Klenk H.P."/>
        </authorList>
    </citation>
    <scope>NUCLEOTIDE SEQUENCE [LARGE SCALE GENOMIC DNA]</scope>
    <source>
        <strain evidence="11">DSM 17230 / JCM 13409 / AQ1.S1</strain>
    </source>
</reference>
<feature type="binding site" evidence="7">
    <location>
        <position position="87"/>
    </location>
    <ligand>
        <name>L-aspartate</name>
        <dbReference type="ChEBI" id="CHEBI:29991"/>
    </ligand>
</feature>
<dbReference type="Proteomes" id="UP000001304">
    <property type="component" value="Chromosome"/>
</dbReference>
<dbReference type="Pfam" id="PF02729">
    <property type="entry name" value="OTCace_N"/>
    <property type="match status" value="1"/>
</dbReference>
<dbReference type="PRINTS" id="PR00101">
    <property type="entry name" value="ATCASE"/>
</dbReference>
<evidence type="ECO:0000256" key="5">
    <source>
        <dbReference type="ARBA" id="ARBA00043884"/>
    </source>
</evidence>
<organism evidence="10 11">
    <name type="scientific">Ignisphaera aggregans (strain DSM 17230 / JCM 13409 / AQ1.S1)</name>
    <dbReference type="NCBI Taxonomy" id="583356"/>
    <lineage>
        <taxon>Archaea</taxon>
        <taxon>Thermoproteota</taxon>
        <taxon>Thermoprotei</taxon>
        <taxon>Desulfurococcales</taxon>
        <taxon>Desulfurococcaceae</taxon>
        <taxon>Ignisphaera</taxon>
    </lineage>
</organism>
<dbReference type="InterPro" id="IPR006130">
    <property type="entry name" value="Asp/Orn_carbamoylTrfase"/>
</dbReference>
<evidence type="ECO:0000259" key="8">
    <source>
        <dbReference type="Pfam" id="PF00185"/>
    </source>
</evidence>
<dbReference type="AlphaFoldDB" id="E0SQE7"/>
<dbReference type="Pfam" id="PF00185">
    <property type="entry name" value="OTCace"/>
    <property type="match status" value="1"/>
</dbReference>
<evidence type="ECO:0000256" key="6">
    <source>
        <dbReference type="ARBA" id="ARBA00048859"/>
    </source>
</evidence>
<dbReference type="Gene3D" id="3.40.50.1370">
    <property type="entry name" value="Aspartate/ornithine carbamoyltransferase"/>
    <property type="match status" value="2"/>
</dbReference>
<dbReference type="UniPathway" id="UPA00070">
    <property type="reaction ID" value="UER00116"/>
</dbReference>
<dbReference type="HAMAP" id="MF_00001">
    <property type="entry name" value="Asp_carb_tr"/>
    <property type="match status" value="1"/>
</dbReference>
<feature type="binding site" evidence="7">
    <location>
        <position position="271"/>
    </location>
    <ligand>
        <name>carbamoyl phosphate</name>
        <dbReference type="ChEBI" id="CHEBI:58228"/>
    </ligand>
</feature>
<feature type="binding site" evidence="7">
    <location>
        <position position="169"/>
    </location>
    <ligand>
        <name>L-aspartate</name>
        <dbReference type="ChEBI" id="CHEBI:29991"/>
    </ligand>
</feature>
<evidence type="ECO:0000256" key="4">
    <source>
        <dbReference type="ARBA" id="ARBA00022975"/>
    </source>
</evidence>
<sequence length="311" mass="35572">MRHKSFYRRDIISILDFTREDLEQLFEYADKFIEYGDKKFSVLSNKVITLAFFEPSTRTRLSFEIASKKLGADVITIVGEEAVSIAKGENFTDTIRMLDTFSNAIVLRHRFEGAAKYAAEIAENPVINAGDGRQHHPTQTMIDLYTIKKLFGTIDGLTYGVLGDLRYGRAAASFIYGLTLFNPKKIYLISPPLLRAREEIIKVLNDKGINFEETTNIEDVLPYLDVLYVIRIQKERFPDPMEYERVRGSYRVTLDLLSKGRKELKVLHPLPKVDEIDHDVDSSPYAAYFIQARFGIPVRMALLALLFGVEI</sequence>
<dbReference type="PRINTS" id="PR00100">
    <property type="entry name" value="AOTCASE"/>
</dbReference>
<dbReference type="InterPro" id="IPR006132">
    <property type="entry name" value="Asp/Orn_carbamoyltranf_P-bd"/>
</dbReference>
<dbReference type="NCBIfam" id="TIGR00670">
    <property type="entry name" value="asp_carb_tr"/>
    <property type="match status" value="1"/>
</dbReference>
<evidence type="ECO:0000256" key="3">
    <source>
        <dbReference type="ARBA" id="ARBA00022679"/>
    </source>
</evidence>
<dbReference type="EMBL" id="CP002098">
    <property type="protein sequence ID" value="ADM28203.1"/>
    <property type="molecule type" value="Genomic_DNA"/>
</dbReference>
<dbReference type="PANTHER" id="PTHR45753:SF6">
    <property type="entry name" value="ASPARTATE CARBAMOYLTRANSFERASE"/>
    <property type="match status" value="1"/>
</dbReference>
<comment type="function">
    <text evidence="5 7">Catalyzes the condensation of carbamoyl phosphate and aspartate to form carbamoyl aspartate and inorganic phosphate, the committed step in the de novo pyrimidine nucleotide biosynthesis pathway.</text>
</comment>
<feature type="binding site" evidence="7">
    <location>
        <position position="231"/>
    </location>
    <ligand>
        <name>L-aspartate</name>
        <dbReference type="ChEBI" id="CHEBI:29991"/>
    </ligand>
</feature>
<dbReference type="STRING" id="583356.Igag_1400"/>
<dbReference type="HOGENOM" id="CLU_043846_1_2_2"/>